<dbReference type="AlphaFoldDB" id="A0A7U7J2N7"/>
<evidence type="ECO:0000256" key="1">
    <source>
        <dbReference type="SAM" id="MobiDB-lite"/>
    </source>
</evidence>
<sequence length="84" mass="9214">MDLYPTRPQCRLVVQARSARAPAAASDATTFAAFLSRLPRDEELIGGKEELLTIGFMQDPPCSEQGPEIALNPRKNKTNTKKLA</sequence>
<keyword evidence="3" id="KW-1185">Reference proteome</keyword>
<proteinExistence type="predicted"/>
<comment type="caution">
    <text evidence="2">The sequence shown here is derived from an EMBL/GenBank/DDBJ whole genome shotgun (WGS) entry which is preliminary data.</text>
</comment>
<protein>
    <submittedName>
        <fullName evidence="2">Uncharacterized protein</fullName>
    </submittedName>
</protein>
<name>A0A7U7J2N7_9GAMM</name>
<dbReference type="Proteomes" id="UP000019184">
    <property type="component" value="Unassembled WGS sequence"/>
</dbReference>
<organism evidence="2 3">
    <name type="scientific">Candidatus Contendobacter odensis Run_B_J11</name>
    <dbReference type="NCBI Taxonomy" id="1400861"/>
    <lineage>
        <taxon>Bacteria</taxon>
        <taxon>Pseudomonadati</taxon>
        <taxon>Pseudomonadota</taxon>
        <taxon>Gammaproteobacteria</taxon>
        <taxon>Candidatus Competibacteraceae</taxon>
        <taxon>Candidatus Contendibacter</taxon>
    </lineage>
</organism>
<gene>
    <name evidence="2" type="ORF">BN874_1620011</name>
</gene>
<evidence type="ECO:0000313" key="3">
    <source>
        <dbReference type="Proteomes" id="UP000019184"/>
    </source>
</evidence>
<feature type="region of interest" description="Disordered" evidence="1">
    <location>
        <begin position="63"/>
        <end position="84"/>
    </location>
</feature>
<feature type="compositionally biased region" description="Basic residues" evidence="1">
    <location>
        <begin position="74"/>
        <end position="84"/>
    </location>
</feature>
<dbReference type="EMBL" id="CBTK010000071">
    <property type="protein sequence ID" value="CDH44352.1"/>
    <property type="molecule type" value="Genomic_DNA"/>
</dbReference>
<accession>A0A7U7J2N7</accession>
<reference evidence="2 3" key="1">
    <citation type="journal article" date="2014" name="ISME J.">
        <title>Candidatus Competibacter-lineage genomes retrieved from metagenomes reveal functional metabolic diversity.</title>
        <authorList>
            <person name="McIlroy S.J."/>
            <person name="Albertsen M."/>
            <person name="Andresen E.K."/>
            <person name="Saunders A.M."/>
            <person name="Kristiansen R."/>
            <person name="Stokholm-Bjerregaard M."/>
            <person name="Nielsen K.L."/>
            <person name="Nielsen P.H."/>
        </authorList>
    </citation>
    <scope>NUCLEOTIDE SEQUENCE [LARGE SCALE GENOMIC DNA]</scope>
    <source>
        <strain evidence="2 3">Run_B_J11</strain>
    </source>
</reference>
<evidence type="ECO:0000313" key="2">
    <source>
        <dbReference type="EMBL" id="CDH44352.1"/>
    </source>
</evidence>